<organism evidence="1 2">
    <name type="scientific">Xylaria bambusicola</name>
    <dbReference type="NCBI Taxonomy" id="326684"/>
    <lineage>
        <taxon>Eukaryota</taxon>
        <taxon>Fungi</taxon>
        <taxon>Dikarya</taxon>
        <taxon>Ascomycota</taxon>
        <taxon>Pezizomycotina</taxon>
        <taxon>Sordariomycetes</taxon>
        <taxon>Xylariomycetidae</taxon>
        <taxon>Xylariales</taxon>
        <taxon>Xylariaceae</taxon>
        <taxon>Xylaria</taxon>
    </lineage>
</organism>
<gene>
    <name evidence="1" type="ORF">RRF57_002159</name>
</gene>
<dbReference type="Gene3D" id="3.40.50.300">
    <property type="entry name" value="P-loop containing nucleotide triphosphate hydrolases"/>
    <property type="match status" value="1"/>
</dbReference>
<sequence>MFLGTPFYGIKHDSGMTKLGEIYQAIAMSDVHVEDNIWGTIAEENDILVGAISDFLAYIGESSNSFKPKLFCFFETKPSIIGRVVGLDDTKPASTTAYKFLVSESSATLAGHEKESLYKDHFEINKFVANDDDNYKIVLRELQKMNKNAIELIEARRTGFLKQAQTAQSRALPISKENHFAPRNGILKDIEEKLSMKPCVALYGGPGNGKTHVAVEYAHTYSGIHGDGFTGCTPEPVLDLNPRTNALQTSVASTERG</sequence>
<dbReference type="Proteomes" id="UP001305414">
    <property type="component" value="Unassembled WGS sequence"/>
</dbReference>
<dbReference type="AlphaFoldDB" id="A0AAN7UIG1"/>
<keyword evidence="2" id="KW-1185">Reference proteome</keyword>
<proteinExistence type="predicted"/>
<accession>A0AAN7UIG1</accession>
<evidence type="ECO:0000313" key="2">
    <source>
        <dbReference type="Proteomes" id="UP001305414"/>
    </source>
</evidence>
<reference evidence="1 2" key="1">
    <citation type="submission" date="2023-10" db="EMBL/GenBank/DDBJ databases">
        <title>Draft genome sequence of Xylaria bambusicola isolate GMP-LS, the root and basal stem rot pathogen of sugarcane in Indonesia.</title>
        <authorList>
            <person name="Selvaraj P."/>
            <person name="Muralishankar V."/>
            <person name="Muruganantham S."/>
            <person name="Sp S."/>
            <person name="Haryani S."/>
            <person name="Lau K.J.X."/>
            <person name="Naqvi N.I."/>
        </authorList>
    </citation>
    <scope>NUCLEOTIDE SEQUENCE [LARGE SCALE GENOMIC DNA]</scope>
    <source>
        <strain evidence="1">GMP-LS</strain>
    </source>
</reference>
<protein>
    <submittedName>
        <fullName evidence="1">Uncharacterized protein</fullName>
    </submittedName>
</protein>
<evidence type="ECO:0000313" key="1">
    <source>
        <dbReference type="EMBL" id="KAK5626444.1"/>
    </source>
</evidence>
<dbReference type="EMBL" id="JAWHQM010000003">
    <property type="protein sequence ID" value="KAK5626444.1"/>
    <property type="molecule type" value="Genomic_DNA"/>
</dbReference>
<dbReference type="InterPro" id="IPR027417">
    <property type="entry name" value="P-loop_NTPase"/>
</dbReference>
<name>A0AAN7UIG1_9PEZI</name>
<comment type="caution">
    <text evidence="1">The sequence shown here is derived from an EMBL/GenBank/DDBJ whole genome shotgun (WGS) entry which is preliminary data.</text>
</comment>
<dbReference type="SUPFAM" id="SSF52540">
    <property type="entry name" value="P-loop containing nucleoside triphosphate hydrolases"/>
    <property type="match status" value="1"/>
</dbReference>